<evidence type="ECO:0000259" key="3">
    <source>
        <dbReference type="Pfam" id="PF00534"/>
    </source>
</evidence>
<dbReference type="EMBL" id="CP033930">
    <property type="protein sequence ID" value="AZB18765.1"/>
    <property type="molecule type" value="Genomic_DNA"/>
</dbReference>
<evidence type="ECO:0000256" key="1">
    <source>
        <dbReference type="ARBA" id="ARBA00022676"/>
    </source>
</evidence>
<dbReference type="Gene3D" id="3.40.50.2000">
    <property type="entry name" value="Glycogen Phosphorylase B"/>
    <property type="match status" value="2"/>
</dbReference>
<dbReference type="PANTHER" id="PTHR12526:SF629">
    <property type="entry name" value="TEICHURONIC ACID BIOSYNTHESIS GLYCOSYLTRANSFERASE TUAH-RELATED"/>
    <property type="match status" value="1"/>
</dbReference>
<dbReference type="InterPro" id="IPR001296">
    <property type="entry name" value="Glyco_trans_1"/>
</dbReference>
<organism evidence="4 5">
    <name type="scientific">Chryseobacterium indologenes</name>
    <name type="common">Flavobacterium indologenes</name>
    <dbReference type="NCBI Taxonomy" id="253"/>
    <lineage>
        <taxon>Bacteria</taxon>
        <taxon>Pseudomonadati</taxon>
        <taxon>Bacteroidota</taxon>
        <taxon>Flavobacteriia</taxon>
        <taxon>Flavobacteriales</taxon>
        <taxon>Weeksellaceae</taxon>
        <taxon>Chryseobacterium group</taxon>
        <taxon>Chryseobacterium</taxon>
    </lineage>
</organism>
<keyword evidence="2" id="KW-0808">Transferase</keyword>
<evidence type="ECO:0000313" key="5">
    <source>
        <dbReference type="Proteomes" id="UP000269015"/>
    </source>
</evidence>
<protein>
    <submittedName>
        <fullName evidence="4">Glycosyltransferase</fullName>
    </submittedName>
</protein>
<evidence type="ECO:0000313" key="4">
    <source>
        <dbReference type="EMBL" id="AZB18765.1"/>
    </source>
</evidence>
<dbReference type="SUPFAM" id="SSF53756">
    <property type="entry name" value="UDP-Glycosyltransferase/glycogen phosphorylase"/>
    <property type="match status" value="1"/>
</dbReference>
<dbReference type="Proteomes" id="UP000269015">
    <property type="component" value="Chromosome"/>
</dbReference>
<gene>
    <name evidence="4" type="ORF">EG352_13740</name>
</gene>
<reference evidence="4 5" key="1">
    <citation type="submission" date="2018-11" db="EMBL/GenBank/DDBJ databases">
        <title>Proposal to divide the Flavobacteriaceae and reorganize its genera based on Amino Acid Identity values calculated from whole genome sequences.</title>
        <authorList>
            <person name="Nicholson A.C."/>
            <person name="Gulvik C.A."/>
            <person name="Whitney A.M."/>
            <person name="Humrighouse B.W."/>
            <person name="Bell M."/>
            <person name="Holmes B."/>
            <person name="Steigerwalt A.G."/>
            <person name="Villarma A."/>
            <person name="Sheth M."/>
            <person name="Batra D."/>
            <person name="Pryor J."/>
            <person name="Bernardet J.-F."/>
            <person name="Hugo C."/>
            <person name="Kampfer P."/>
            <person name="Newman J."/>
            <person name="McQuiston J.R."/>
        </authorList>
    </citation>
    <scope>NUCLEOTIDE SEQUENCE [LARGE SCALE GENOMIC DNA]</scope>
    <source>
        <strain evidence="4 5">H5559</strain>
    </source>
</reference>
<sequence>MLKVLFLTTSHSYKDDRIFYHQARELSRQGYEVRICSLCSDYQGVIDGVSIEAYSVLQESIAIKKQVFQRVCDAFQPDCIICSEPLAVIAVKKFVKEHKVSCLYDVTEWYPAMSMLEGYRFPVNIVHAVKFFLINLYAGFLSTHFIFGEQTKKFPLAWLFWFKKHIILPYYPDPAYTRENIKKLDPGMITLCYTGHISKDKGIGNFFKAVAQVRRQLPSLKIKVLIIGGTRQQSDEDYFAGLLNEYNFDGVEVRKPTSFEHFTEAFSDADLCFDLREFNFENHHSLPIKLFYFMAAGKPVIYSNLKGIRKHMGKLSFGYLVDPGNEKIISDIIIKYVKNPHLYETHALNAKKDFREKYNWKIINHSFLDFVKRAIDQ</sequence>
<proteinExistence type="predicted"/>
<dbReference type="RefSeq" id="WP_061085061.1">
    <property type="nucleotide sequence ID" value="NZ_CP033930.1"/>
</dbReference>
<dbReference type="PANTHER" id="PTHR12526">
    <property type="entry name" value="GLYCOSYLTRANSFERASE"/>
    <property type="match status" value="1"/>
</dbReference>
<evidence type="ECO:0000256" key="2">
    <source>
        <dbReference type="ARBA" id="ARBA00022679"/>
    </source>
</evidence>
<feature type="domain" description="Glycosyl transferase family 1" evidence="3">
    <location>
        <begin position="184"/>
        <end position="352"/>
    </location>
</feature>
<accession>A0AAD0YUU3</accession>
<dbReference type="AlphaFoldDB" id="A0AAD0YUU3"/>
<dbReference type="Pfam" id="PF00534">
    <property type="entry name" value="Glycos_transf_1"/>
    <property type="match status" value="1"/>
</dbReference>
<keyword evidence="1" id="KW-0328">Glycosyltransferase</keyword>
<name>A0AAD0YUU3_CHRID</name>
<dbReference type="GO" id="GO:0016757">
    <property type="term" value="F:glycosyltransferase activity"/>
    <property type="evidence" value="ECO:0007669"/>
    <property type="project" value="UniProtKB-KW"/>
</dbReference>